<dbReference type="RefSeq" id="XP_005822429.1">
    <property type="nucleotide sequence ID" value="XM_005822372.1"/>
</dbReference>
<evidence type="ECO:0000313" key="3">
    <source>
        <dbReference type="EnsemblProtists" id="EKX35449"/>
    </source>
</evidence>
<name>L1IHP0_GUITC</name>
<evidence type="ECO:0000313" key="2">
    <source>
        <dbReference type="EMBL" id="EKX35449.1"/>
    </source>
</evidence>
<proteinExistence type="predicted"/>
<dbReference type="Proteomes" id="UP000011087">
    <property type="component" value="Unassembled WGS sequence"/>
</dbReference>
<reference evidence="3" key="3">
    <citation type="submission" date="2016-03" db="UniProtKB">
        <authorList>
            <consortium name="EnsemblProtists"/>
        </authorList>
    </citation>
    <scope>IDENTIFICATION</scope>
</reference>
<feature type="non-terminal residue" evidence="2">
    <location>
        <position position="1"/>
    </location>
</feature>
<dbReference type="AlphaFoldDB" id="L1IHP0"/>
<feature type="region of interest" description="Disordered" evidence="1">
    <location>
        <begin position="199"/>
        <end position="233"/>
    </location>
</feature>
<evidence type="ECO:0000256" key="1">
    <source>
        <dbReference type="SAM" id="MobiDB-lite"/>
    </source>
</evidence>
<keyword evidence="4" id="KW-1185">Reference proteome</keyword>
<dbReference type="EnsemblProtists" id="EKX35449">
    <property type="protein sequence ID" value="EKX35449"/>
    <property type="gene ID" value="GUITHDRAFT_155489"/>
</dbReference>
<dbReference type="GeneID" id="17292201"/>
<protein>
    <submittedName>
        <fullName evidence="2 3">Uncharacterized protein</fullName>
    </submittedName>
</protein>
<organism evidence="2">
    <name type="scientific">Guillardia theta (strain CCMP2712)</name>
    <name type="common">Cryptophyte</name>
    <dbReference type="NCBI Taxonomy" id="905079"/>
    <lineage>
        <taxon>Eukaryota</taxon>
        <taxon>Cryptophyceae</taxon>
        <taxon>Pyrenomonadales</taxon>
        <taxon>Geminigeraceae</taxon>
        <taxon>Guillardia</taxon>
    </lineage>
</organism>
<accession>L1IHP0</accession>
<evidence type="ECO:0000313" key="4">
    <source>
        <dbReference type="Proteomes" id="UP000011087"/>
    </source>
</evidence>
<gene>
    <name evidence="2" type="ORF">GUITHDRAFT_155489</name>
</gene>
<reference evidence="2 4" key="1">
    <citation type="journal article" date="2012" name="Nature">
        <title>Algal genomes reveal evolutionary mosaicism and the fate of nucleomorphs.</title>
        <authorList>
            <consortium name="DOE Joint Genome Institute"/>
            <person name="Curtis B.A."/>
            <person name="Tanifuji G."/>
            <person name="Burki F."/>
            <person name="Gruber A."/>
            <person name="Irimia M."/>
            <person name="Maruyama S."/>
            <person name="Arias M.C."/>
            <person name="Ball S.G."/>
            <person name="Gile G.H."/>
            <person name="Hirakawa Y."/>
            <person name="Hopkins J.F."/>
            <person name="Kuo A."/>
            <person name="Rensing S.A."/>
            <person name="Schmutz J."/>
            <person name="Symeonidi A."/>
            <person name="Elias M."/>
            <person name="Eveleigh R.J."/>
            <person name="Herman E.K."/>
            <person name="Klute M.J."/>
            <person name="Nakayama T."/>
            <person name="Obornik M."/>
            <person name="Reyes-Prieto A."/>
            <person name="Armbrust E.V."/>
            <person name="Aves S.J."/>
            <person name="Beiko R.G."/>
            <person name="Coutinho P."/>
            <person name="Dacks J.B."/>
            <person name="Durnford D.G."/>
            <person name="Fast N.M."/>
            <person name="Green B.R."/>
            <person name="Grisdale C.J."/>
            <person name="Hempel F."/>
            <person name="Henrissat B."/>
            <person name="Hoppner M.P."/>
            <person name="Ishida K."/>
            <person name="Kim E."/>
            <person name="Koreny L."/>
            <person name="Kroth P.G."/>
            <person name="Liu Y."/>
            <person name="Malik S.B."/>
            <person name="Maier U.G."/>
            <person name="McRose D."/>
            <person name="Mock T."/>
            <person name="Neilson J.A."/>
            <person name="Onodera N.T."/>
            <person name="Poole A.M."/>
            <person name="Pritham E.J."/>
            <person name="Richards T.A."/>
            <person name="Rocap G."/>
            <person name="Roy S.W."/>
            <person name="Sarai C."/>
            <person name="Schaack S."/>
            <person name="Shirato S."/>
            <person name="Slamovits C.H."/>
            <person name="Spencer D.F."/>
            <person name="Suzuki S."/>
            <person name="Worden A.Z."/>
            <person name="Zauner S."/>
            <person name="Barry K."/>
            <person name="Bell C."/>
            <person name="Bharti A.K."/>
            <person name="Crow J.A."/>
            <person name="Grimwood J."/>
            <person name="Kramer R."/>
            <person name="Lindquist E."/>
            <person name="Lucas S."/>
            <person name="Salamov A."/>
            <person name="McFadden G.I."/>
            <person name="Lane C.E."/>
            <person name="Keeling P.J."/>
            <person name="Gray M.W."/>
            <person name="Grigoriev I.V."/>
            <person name="Archibald J.M."/>
        </authorList>
    </citation>
    <scope>NUCLEOTIDE SEQUENCE</scope>
    <source>
        <strain evidence="2 4">CCMP2712</strain>
    </source>
</reference>
<reference evidence="4" key="2">
    <citation type="submission" date="2012-11" db="EMBL/GenBank/DDBJ databases">
        <authorList>
            <person name="Kuo A."/>
            <person name="Curtis B.A."/>
            <person name="Tanifuji G."/>
            <person name="Burki F."/>
            <person name="Gruber A."/>
            <person name="Irimia M."/>
            <person name="Maruyama S."/>
            <person name="Arias M.C."/>
            <person name="Ball S.G."/>
            <person name="Gile G.H."/>
            <person name="Hirakawa Y."/>
            <person name="Hopkins J.F."/>
            <person name="Rensing S.A."/>
            <person name="Schmutz J."/>
            <person name="Symeonidi A."/>
            <person name="Elias M."/>
            <person name="Eveleigh R.J."/>
            <person name="Herman E.K."/>
            <person name="Klute M.J."/>
            <person name="Nakayama T."/>
            <person name="Obornik M."/>
            <person name="Reyes-Prieto A."/>
            <person name="Armbrust E.V."/>
            <person name="Aves S.J."/>
            <person name="Beiko R.G."/>
            <person name="Coutinho P."/>
            <person name="Dacks J.B."/>
            <person name="Durnford D.G."/>
            <person name="Fast N.M."/>
            <person name="Green B.R."/>
            <person name="Grisdale C."/>
            <person name="Hempe F."/>
            <person name="Henrissat B."/>
            <person name="Hoppner M.P."/>
            <person name="Ishida K.-I."/>
            <person name="Kim E."/>
            <person name="Koreny L."/>
            <person name="Kroth P.G."/>
            <person name="Liu Y."/>
            <person name="Malik S.-B."/>
            <person name="Maier U.G."/>
            <person name="McRose D."/>
            <person name="Mock T."/>
            <person name="Neilson J.A."/>
            <person name="Onodera N.T."/>
            <person name="Poole A.M."/>
            <person name="Pritham E.J."/>
            <person name="Richards T.A."/>
            <person name="Rocap G."/>
            <person name="Roy S.W."/>
            <person name="Sarai C."/>
            <person name="Schaack S."/>
            <person name="Shirato S."/>
            <person name="Slamovits C.H."/>
            <person name="Spencer D.F."/>
            <person name="Suzuki S."/>
            <person name="Worden A.Z."/>
            <person name="Zauner S."/>
            <person name="Barry K."/>
            <person name="Bell C."/>
            <person name="Bharti A.K."/>
            <person name="Crow J.A."/>
            <person name="Grimwood J."/>
            <person name="Kramer R."/>
            <person name="Lindquist E."/>
            <person name="Lucas S."/>
            <person name="Salamov A."/>
            <person name="McFadden G.I."/>
            <person name="Lane C.E."/>
            <person name="Keeling P.J."/>
            <person name="Gray M.W."/>
            <person name="Grigoriev I.V."/>
            <person name="Archibald J.M."/>
        </authorList>
    </citation>
    <scope>NUCLEOTIDE SEQUENCE</scope>
    <source>
        <strain evidence="4">CCMP2712</strain>
    </source>
</reference>
<sequence>MHETFSNRSPVAVQLSEAPCPAKQMTTPSIFIKCSSAEMRQNRSRFDQDLSEPVKSLDHQFKQQGILEAVKENIVNASAPRNASLARQEHRAGLSDRSAAMNKEGKTYTHDVTISSVGSTPNHLVRERATVEASDATKQLTDILHGIDRLLKGIDTVSIFQDREAGRESSPAVDAHASSDGSGASSFVNDWCQSLTVTVSPSAADQVDAPGSADRAEMRTGKDEEEAGGLAGL</sequence>
<dbReference type="KEGG" id="gtt:GUITHDRAFT_155489"/>
<dbReference type="HOGENOM" id="CLU_1192544_0_0_1"/>
<dbReference type="PaxDb" id="55529-EKX35449"/>
<dbReference type="EMBL" id="JH993090">
    <property type="protein sequence ID" value="EKX35449.1"/>
    <property type="molecule type" value="Genomic_DNA"/>
</dbReference>